<dbReference type="Proteomes" id="UP000253318">
    <property type="component" value="Unassembled WGS sequence"/>
</dbReference>
<feature type="signal peptide" evidence="1">
    <location>
        <begin position="1"/>
        <end position="26"/>
    </location>
</feature>
<evidence type="ECO:0000313" key="3">
    <source>
        <dbReference type="Proteomes" id="UP000253318"/>
    </source>
</evidence>
<protein>
    <submittedName>
        <fullName evidence="2">Uncharacterized protein</fullName>
    </submittedName>
</protein>
<evidence type="ECO:0000256" key="1">
    <source>
        <dbReference type="SAM" id="SignalP"/>
    </source>
</evidence>
<reference evidence="2 3" key="1">
    <citation type="submission" date="2018-04" db="EMBL/GenBank/DDBJ databases">
        <title>Novel actinobacteria from marine sediment.</title>
        <authorList>
            <person name="Ng Z.Y."/>
            <person name="Tan G.Y.A."/>
        </authorList>
    </citation>
    <scope>NUCLEOTIDE SEQUENCE [LARGE SCALE GENOMIC DNA]</scope>
    <source>
        <strain evidence="2 3">TPS81</strain>
    </source>
</reference>
<evidence type="ECO:0000313" key="2">
    <source>
        <dbReference type="EMBL" id="RCV57714.1"/>
    </source>
</evidence>
<dbReference type="RefSeq" id="WP_114400147.1">
    <property type="nucleotide sequence ID" value="NZ_QEIM01000187.1"/>
</dbReference>
<name>A0A368T3X0_9ACTN</name>
<proteinExistence type="predicted"/>
<dbReference type="EMBL" id="QEIN01000108">
    <property type="protein sequence ID" value="RCV57714.1"/>
    <property type="molecule type" value="Genomic_DNA"/>
</dbReference>
<accession>A0A368T3X0</accession>
<gene>
    <name evidence="2" type="ORF">DEF24_14785</name>
</gene>
<organism evidence="2 3">
    <name type="scientific">Marinitenerispora sediminis</name>
    <dbReference type="NCBI Taxonomy" id="1931232"/>
    <lineage>
        <taxon>Bacteria</taxon>
        <taxon>Bacillati</taxon>
        <taxon>Actinomycetota</taxon>
        <taxon>Actinomycetes</taxon>
        <taxon>Streptosporangiales</taxon>
        <taxon>Nocardiopsidaceae</taxon>
        <taxon>Marinitenerispora</taxon>
    </lineage>
</organism>
<keyword evidence="3" id="KW-1185">Reference proteome</keyword>
<keyword evidence="1" id="KW-0732">Signal</keyword>
<feature type="chain" id="PRO_5038951266" evidence="1">
    <location>
        <begin position="27"/>
        <end position="78"/>
    </location>
</feature>
<dbReference type="AlphaFoldDB" id="A0A368T3X0"/>
<sequence length="78" mass="8586">MRNTKRFLVGGTLALPLVLGLAEAAAAETAIRYHNNTSKAVFIEFKGGFVTNQTTSLDFFTDKEKHVVRSHRGPHGSR</sequence>
<comment type="caution">
    <text evidence="2">The sequence shown here is derived from an EMBL/GenBank/DDBJ whole genome shotgun (WGS) entry which is preliminary data.</text>
</comment>